<evidence type="ECO:0000256" key="3">
    <source>
        <dbReference type="ARBA" id="ARBA00022722"/>
    </source>
</evidence>
<keyword evidence="8" id="KW-1185">Reference proteome</keyword>
<dbReference type="InterPro" id="IPR029052">
    <property type="entry name" value="Metallo-depent_PP-like"/>
</dbReference>
<dbReference type="Pfam" id="PF00149">
    <property type="entry name" value="Metallophos"/>
    <property type="match status" value="1"/>
</dbReference>
<proteinExistence type="inferred from homology"/>
<organism evidence="7 8">
    <name type="scientific">Cyanobium usitatum str. Tous</name>
    <dbReference type="NCBI Taxonomy" id="2116684"/>
    <lineage>
        <taxon>Bacteria</taxon>
        <taxon>Bacillati</taxon>
        <taxon>Cyanobacteriota</taxon>
        <taxon>Cyanophyceae</taxon>
        <taxon>Synechococcales</taxon>
        <taxon>Prochlorococcaceae</taxon>
        <taxon>Cyanobium</taxon>
    </lineage>
</organism>
<protein>
    <recommendedName>
        <fullName evidence="2">Nuclease SbcCD subunit D</fullName>
    </recommendedName>
</protein>
<evidence type="ECO:0000259" key="6">
    <source>
        <dbReference type="Pfam" id="PF00149"/>
    </source>
</evidence>
<evidence type="ECO:0000313" key="8">
    <source>
        <dbReference type="Proteomes" id="UP000243002"/>
    </source>
</evidence>
<comment type="caution">
    <text evidence="7">The sequence shown here is derived from an EMBL/GenBank/DDBJ whole genome shotgun (WGS) entry which is preliminary data.</text>
</comment>
<dbReference type="EMBL" id="PXXO01000007">
    <property type="protein sequence ID" value="PSJ05225.1"/>
    <property type="molecule type" value="Genomic_DNA"/>
</dbReference>
<keyword evidence="5 7" id="KW-0269">Exonuclease</keyword>
<keyword evidence="3" id="KW-0540">Nuclease</keyword>
<dbReference type="PANTHER" id="PTHR30337">
    <property type="entry name" value="COMPONENT OF ATP-DEPENDENT DSDNA EXONUCLEASE"/>
    <property type="match status" value="1"/>
</dbReference>
<dbReference type="Gene3D" id="3.60.21.10">
    <property type="match status" value="1"/>
</dbReference>
<dbReference type="GO" id="GO:0004527">
    <property type="term" value="F:exonuclease activity"/>
    <property type="evidence" value="ECO:0007669"/>
    <property type="project" value="UniProtKB-KW"/>
</dbReference>
<dbReference type="InterPro" id="IPR041796">
    <property type="entry name" value="Mre11_N"/>
</dbReference>
<dbReference type="OrthoDB" id="9773856at2"/>
<keyword evidence="4" id="KW-0378">Hydrolase</keyword>
<evidence type="ECO:0000313" key="7">
    <source>
        <dbReference type="EMBL" id="PSJ05225.1"/>
    </source>
</evidence>
<sequence>MASPLPPVTLLHSADWQIGKPYARVSDPDKRALLRKVRLQAIGRIATHAAVTAADLVVVAGDLFDSPTPGAADVSAVCAAIGTIPCAVLVIPGNHDHGAPGSVWHTPYFQAEQGRRAANLQVLLEATPIELERVVVLPCPLLRRTDASDPCGWLNGLNWTELPKNKPRLVLAHGSVHGFGATDLDAAGEPDDDNPGDASNRLRLEGAWLEHVDYVALGDWHGLKRVSEKVWYSGTPEADRFPRSADYRCGQVLQVQLGRGVVPQVSPLATGNLGWHPLRIQLQQDSDLERLEVQLDALLGGRIGSDLLLLEVDGSLSLAGHRRYAELLERLDAQLLRLKLRGRCEAAPGDAELAELTQRPGDPLVARVAQELHRCLKAPGDADPTVVRLALSELHQTVAQLQG</sequence>
<reference evidence="7 8" key="1">
    <citation type="journal article" date="2018" name="Environ. Microbiol.">
        <title>Ecological and genomic features of two widespread freshwater picocyanobacteria.</title>
        <authorList>
            <person name="Cabello-Yeves P.J."/>
            <person name="Picazo A."/>
            <person name="Camacho A."/>
            <person name="Callieri C."/>
            <person name="Rosselli R."/>
            <person name="Roda-Garcia J.J."/>
            <person name="Coutinho F.H."/>
            <person name="Rodriguez-Valera F."/>
        </authorList>
    </citation>
    <scope>NUCLEOTIDE SEQUENCE [LARGE SCALE GENOMIC DNA]</scope>
    <source>
        <strain evidence="7 8">Tous</strain>
    </source>
</reference>
<dbReference type="Proteomes" id="UP000243002">
    <property type="component" value="Unassembled WGS sequence"/>
</dbReference>
<accession>A0A2P7MVK1</accession>
<dbReference type="InterPro" id="IPR050535">
    <property type="entry name" value="DNA_Repair-Maintenance_Comp"/>
</dbReference>
<dbReference type="InterPro" id="IPR014577">
    <property type="entry name" value="UCP033093_metalloPase"/>
</dbReference>
<dbReference type="PANTHER" id="PTHR30337:SF0">
    <property type="entry name" value="NUCLEASE SBCCD SUBUNIT D"/>
    <property type="match status" value="1"/>
</dbReference>
<name>A0A2P7MVK1_9CYAN</name>
<evidence type="ECO:0000256" key="5">
    <source>
        <dbReference type="ARBA" id="ARBA00022839"/>
    </source>
</evidence>
<feature type="domain" description="Calcineurin-like phosphoesterase" evidence="6">
    <location>
        <begin position="10"/>
        <end position="240"/>
    </location>
</feature>
<gene>
    <name evidence="7" type="ORF">C7K55_07810</name>
</gene>
<evidence type="ECO:0000256" key="2">
    <source>
        <dbReference type="ARBA" id="ARBA00013365"/>
    </source>
</evidence>
<dbReference type="PIRSF" id="PIRSF033093">
    <property type="entry name" value="UCP_ML1119"/>
    <property type="match status" value="1"/>
</dbReference>
<evidence type="ECO:0000256" key="4">
    <source>
        <dbReference type="ARBA" id="ARBA00022801"/>
    </source>
</evidence>
<dbReference type="AlphaFoldDB" id="A0A2P7MVK1"/>
<dbReference type="CDD" id="cd00840">
    <property type="entry name" value="MPP_Mre11_N"/>
    <property type="match status" value="1"/>
</dbReference>
<dbReference type="SUPFAM" id="SSF56300">
    <property type="entry name" value="Metallo-dependent phosphatases"/>
    <property type="match status" value="1"/>
</dbReference>
<evidence type="ECO:0000256" key="1">
    <source>
        <dbReference type="ARBA" id="ARBA00010555"/>
    </source>
</evidence>
<comment type="similarity">
    <text evidence="1">Belongs to the SbcD family.</text>
</comment>
<dbReference type="InterPro" id="IPR004843">
    <property type="entry name" value="Calcineurin-like_PHP"/>
</dbReference>